<protein>
    <recommendedName>
        <fullName evidence="2">protein-tyrosine-phosphatase</fullName>
        <ecNumber evidence="2">3.1.3.48</ecNumber>
    </recommendedName>
</protein>
<comment type="similarity">
    <text evidence="7">Belongs to the protein-tyrosine phosphatase family. Non-receptor class 4 subfamily.</text>
</comment>
<feature type="region of interest" description="Disordered" evidence="8">
    <location>
        <begin position="1046"/>
        <end position="1084"/>
    </location>
</feature>
<evidence type="ECO:0000313" key="11">
    <source>
        <dbReference type="EMBL" id="JAQ04872.1"/>
    </source>
</evidence>
<evidence type="ECO:0000256" key="5">
    <source>
        <dbReference type="ARBA" id="ARBA00022801"/>
    </source>
</evidence>
<dbReference type="InterPro" id="IPR000387">
    <property type="entry name" value="Tyr_Pase_dom"/>
</dbReference>
<dbReference type="SMART" id="SM00404">
    <property type="entry name" value="PTPc_motif"/>
    <property type="match status" value="1"/>
</dbReference>
<dbReference type="PROSITE" id="PS00383">
    <property type="entry name" value="TYR_PHOSPHATASE_1"/>
    <property type="match status" value="1"/>
</dbReference>
<dbReference type="PRINTS" id="PR00700">
    <property type="entry name" value="PRTYPHPHTASE"/>
</dbReference>
<feature type="region of interest" description="Disordered" evidence="8">
    <location>
        <begin position="856"/>
        <end position="876"/>
    </location>
</feature>
<proteinExistence type="inferred from homology"/>
<keyword evidence="4" id="KW-0597">Phosphoprotein</keyword>
<feature type="region of interest" description="Disordered" evidence="8">
    <location>
        <begin position="356"/>
        <end position="382"/>
    </location>
</feature>
<dbReference type="EC" id="3.1.3.48" evidence="2"/>
<dbReference type="InterPro" id="IPR003595">
    <property type="entry name" value="Tyr_Pase_cat"/>
</dbReference>
<evidence type="ECO:0000256" key="7">
    <source>
        <dbReference type="ARBA" id="ARBA00034734"/>
    </source>
</evidence>
<organism evidence="11">
    <name type="scientific">Lygus hesperus</name>
    <name type="common">Western plant bug</name>
    <dbReference type="NCBI Taxonomy" id="30085"/>
    <lineage>
        <taxon>Eukaryota</taxon>
        <taxon>Metazoa</taxon>
        <taxon>Ecdysozoa</taxon>
        <taxon>Arthropoda</taxon>
        <taxon>Hexapoda</taxon>
        <taxon>Insecta</taxon>
        <taxon>Pterygota</taxon>
        <taxon>Neoptera</taxon>
        <taxon>Paraneoptera</taxon>
        <taxon>Hemiptera</taxon>
        <taxon>Heteroptera</taxon>
        <taxon>Panheteroptera</taxon>
        <taxon>Cimicomorpha</taxon>
        <taxon>Miridae</taxon>
        <taxon>Mirini</taxon>
        <taxon>Lygus</taxon>
    </lineage>
</organism>
<name>A0A146LCQ6_LYGHE</name>
<dbReference type="PROSITE" id="PS50055">
    <property type="entry name" value="TYR_PHOSPHATASE_PTP"/>
    <property type="match status" value="1"/>
</dbReference>
<keyword evidence="6" id="KW-0904">Protein phosphatase</keyword>
<dbReference type="SUPFAM" id="SSF52799">
    <property type="entry name" value="(Phosphotyrosine protein) phosphatases II"/>
    <property type="match status" value="1"/>
</dbReference>
<dbReference type="PROSITE" id="PS50056">
    <property type="entry name" value="TYR_PHOSPHATASE_2"/>
    <property type="match status" value="1"/>
</dbReference>
<feature type="domain" description="Tyrosine specific protein phosphatases" evidence="10">
    <location>
        <begin position="221"/>
        <end position="298"/>
    </location>
</feature>
<dbReference type="GO" id="GO:0005634">
    <property type="term" value="C:nucleus"/>
    <property type="evidence" value="ECO:0007669"/>
    <property type="project" value="TreeGrafter"/>
</dbReference>
<reference evidence="11" key="1">
    <citation type="journal article" date="2016" name="Gigascience">
        <title>De novo construction of an expanded transcriptome assembly for the western tarnished plant bug, Lygus hesperus.</title>
        <authorList>
            <person name="Tassone E.E."/>
            <person name="Geib S.M."/>
            <person name="Hall B."/>
            <person name="Fabrick J.A."/>
            <person name="Brent C.S."/>
            <person name="Hull J.J."/>
        </authorList>
    </citation>
    <scope>NUCLEOTIDE SEQUENCE</scope>
</reference>
<keyword evidence="5" id="KW-0378">Hydrolase</keyword>
<dbReference type="GO" id="GO:0004726">
    <property type="term" value="F:non-membrane spanning protein tyrosine phosphatase activity"/>
    <property type="evidence" value="ECO:0007669"/>
    <property type="project" value="InterPro"/>
</dbReference>
<keyword evidence="11" id="KW-0675">Receptor</keyword>
<dbReference type="InterPro" id="IPR000242">
    <property type="entry name" value="PTP_cat"/>
</dbReference>
<evidence type="ECO:0000256" key="1">
    <source>
        <dbReference type="ARBA" id="ARBA00004496"/>
    </source>
</evidence>
<dbReference type="PANTHER" id="PTHR45983">
    <property type="entry name" value="TYROSINE PHOSPHATSE N18, PUTATIVE-RELATED"/>
    <property type="match status" value="1"/>
</dbReference>
<evidence type="ECO:0000256" key="6">
    <source>
        <dbReference type="ARBA" id="ARBA00022912"/>
    </source>
</evidence>
<dbReference type="Pfam" id="PF00102">
    <property type="entry name" value="Y_phosphatase"/>
    <property type="match status" value="1"/>
</dbReference>
<dbReference type="PANTHER" id="PTHR45983:SF2">
    <property type="entry name" value="PROTEIN-TYROSINE-PHOSPHATASE"/>
    <property type="match status" value="1"/>
</dbReference>
<evidence type="ECO:0000256" key="8">
    <source>
        <dbReference type="SAM" id="MobiDB-lite"/>
    </source>
</evidence>
<dbReference type="GO" id="GO:0005737">
    <property type="term" value="C:cytoplasm"/>
    <property type="evidence" value="ECO:0007669"/>
    <property type="project" value="UniProtKB-SubCell"/>
</dbReference>
<feature type="region of interest" description="Disordered" evidence="8">
    <location>
        <begin position="394"/>
        <end position="414"/>
    </location>
</feature>
<evidence type="ECO:0000259" key="9">
    <source>
        <dbReference type="PROSITE" id="PS50055"/>
    </source>
</evidence>
<evidence type="ECO:0000256" key="4">
    <source>
        <dbReference type="ARBA" id="ARBA00022553"/>
    </source>
</evidence>
<evidence type="ECO:0000259" key="10">
    <source>
        <dbReference type="PROSITE" id="PS50056"/>
    </source>
</evidence>
<dbReference type="InterPro" id="IPR047170">
    <property type="entry name" value="PTN12/18/22"/>
</dbReference>
<sequence>MKDQVRTPLRTVLRNFLNHIEKLESSSSPEKSYDAEFQDLKLFSESVKTLKEYACTEGEKETNKKKNRYKDILPFDVSRVILNEYAGIPGSDYINANYIKGASGSPAYIASQGPLPCTVNDFWRMVVQCEVQVIVMACNEEEAGKVYLKAKCEKYWVDEGEEKQFGMINVKLLKASTVCPDFSVRTMRLKYTNSQNVIEERTVCQLHYVAWPDHGVPTVVQPLLEMVRLVRDTQASETLPVLVHCSAGCGRTGTICAIDYVWGLLRTGKLTDDFSLLALIREMRKQRIAMVQTKEQYVLVHQAVRELFKEQLLMIDSHPYENVDPDGLLIMKEEENHYDTVENISNLNFEEKKDNTMEKDVAPPLPQKKHTFYPSKQEKDVENLSAQQRSITHSVKKKSQMVSSSPCAQSAPGASISIENPPLLSHSISKKMPNPIPSKGILRVPHLRSINSASPIKRSKSLKLTNSAVKVKMVVSPDTPLELKRRGSLESNIDETGSILDDGGYNTISVDETLSTKDDTSSSSIHNSPRTTQKYDVLNYLEEKRLLVRSLTTFDMRQKNVAPAARLDVGLTGSAPVSRCRLSRSNTQVDFSRHFGGRCLSKRIELDEESISCSPIRKYNSNEQTPLTLFTSKREENESSVMERQYKSAMKRMDEIHGIYGRNAVRGDSKPQSCIVKKESCKSNQLSRIEVPTHLITQSKDLKPVHFNGNISKRTHKEQHPPPNFRQFGASAVPYRDPKLGSFPNDGKNPRLKDMLCANYASPSTSRDLEGRKLKPTVINKHSIPQQYHNMTPINDGHHKFSYLNGSPLSGPVKYDLRVSKSSDHPDPKKVFQSQSYAGKDIGQQMLKKPDVNSPTHLDFARGPRSNPKGPLQTIPHHSFQEKTQLVRKQLDHNNSRLMNMHGSYSPRENEDRYGVDKITVQPSPLSKPVLDVEHNLTKMNSSPTGRIWPPPYRLSELSGERTAVELGFEASNLKIHSDLPTQKILGSGSGRMDVPAPSDAGMKNCDYFSNAPGVDLDQVAASIPQKDASKTNLMKVALEAFSIRRSRQQARLPDSSPSTSSSSKGSSPSSTMGGSKKKQQQYL</sequence>
<dbReference type="InterPro" id="IPR029021">
    <property type="entry name" value="Prot-tyrosine_phosphatase-like"/>
</dbReference>
<dbReference type="Gene3D" id="3.90.190.10">
    <property type="entry name" value="Protein tyrosine phosphatase superfamily"/>
    <property type="match status" value="1"/>
</dbReference>
<dbReference type="EMBL" id="GDHC01013757">
    <property type="protein sequence ID" value="JAQ04872.1"/>
    <property type="molecule type" value="Transcribed_RNA"/>
</dbReference>
<dbReference type="FunFam" id="3.90.190.10:FF:000045">
    <property type="entry name" value="Tyrosine-protein phosphatase non-receptor type 12"/>
    <property type="match status" value="1"/>
</dbReference>
<gene>
    <name evidence="11" type="primary">Ptpn12_1</name>
    <name evidence="11" type="ORF">g.50819</name>
</gene>
<feature type="compositionally biased region" description="Low complexity" evidence="8">
    <location>
        <begin position="1056"/>
        <end position="1075"/>
    </location>
</feature>
<keyword evidence="3" id="KW-0963">Cytoplasm</keyword>
<dbReference type="InterPro" id="IPR016130">
    <property type="entry name" value="Tyr_Pase_AS"/>
</dbReference>
<accession>A0A146LCQ6</accession>
<feature type="domain" description="Tyrosine-protein phosphatase" evidence="9">
    <location>
        <begin position="33"/>
        <end position="307"/>
    </location>
</feature>
<dbReference type="SMART" id="SM00194">
    <property type="entry name" value="PTPc"/>
    <property type="match status" value="1"/>
</dbReference>
<evidence type="ECO:0000256" key="3">
    <source>
        <dbReference type="ARBA" id="ARBA00022490"/>
    </source>
</evidence>
<dbReference type="GO" id="GO:0048666">
    <property type="term" value="P:neuron development"/>
    <property type="evidence" value="ECO:0007669"/>
    <property type="project" value="UniProtKB-ARBA"/>
</dbReference>
<dbReference type="AlphaFoldDB" id="A0A146LCQ6"/>
<evidence type="ECO:0000256" key="2">
    <source>
        <dbReference type="ARBA" id="ARBA00013064"/>
    </source>
</evidence>
<comment type="subcellular location">
    <subcellularLocation>
        <location evidence="1">Cytoplasm</location>
    </subcellularLocation>
</comment>